<dbReference type="EMBL" id="JBBHLL010000179">
    <property type="protein sequence ID" value="KAK7811196.1"/>
    <property type="molecule type" value="Genomic_DNA"/>
</dbReference>
<gene>
    <name evidence="3" type="ORF">U0070_019227</name>
</gene>
<dbReference type="InterPro" id="IPR050344">
    <property type="entry name" value="Peptidase_M1_aminopeptidases"/>
</dbReference>
<evidence type="ECO:0000259" key="2">
    <source>
        <dbReference type="Pfam" id="PF11838"/>
    </source>
</evidence>
<protein>
    <recommendedName>
        <fullName evidence="2">ERAP1-like C-terminal domain-containing protein</fullName>
    </recommendedName>
</protein>
<dbReference type="Proteomes" id="UP001488838">
    <property type="component" value="Unassembled WGS sequence"/>
</dbReference>
<accession>A0AAW0I9V6</accession>
<evidence type="ECO:0000313" key="3">
    <source>
        <dbReference type="EMBL" id="KAK7811196.1"/>
    </source>
</evidence>
<reference evidence="3 4" key="1">
    <citation type="journal article" date="2023" name="bioRxiv">
        <title>Conserved and derived expression patterns and positive selection on dental genes reveal complex evolutionary context of ever-growing rodent molars.</title>
        <authorList>
            <person name="Calamari Z.T."/>
            <person name="Song A."/>
            <person name="Cohen E."/>
            <person name="Akter M."/>
            <person name="Roy R.D."/>
            <person name="Hallikas O."/>
            <person name="Christensen M.M."/>
            <person name="Li P."/>
            <person name="Marangoni P."/>
            <person name="Jernvall J."/>
            <person name="Klein O.D."/>
        </authorList>
    </citation>
    <scope>NUCLEOTIDE SEQUENCE [LARGE SCALE GENOMIC DNA]</scope>
    <source>
        <strain evidence="3">V071</strain>
    </source>
</reference>
<comment type="caution">
    <text evidence="3">The sequence shown here is derived from an EMBL/GenBank/DDBJ whole genome shotgun (WGS) entry which is preliminary data.</text>
</comment>
<dbReference type="Gene3D" id="1.25.50.20">
    <property type="match status" value="2"/>
</dbReference>
<dbReference type="GO" id="GO:0016020">
    <property type="term" value="C:membrane"/>
    <property type="evidence" value="ECO:0007669"/>
    <property type="project" value="TreeGrafter"/>
</dbReference>
<evidence type="ECO:0000256" key="1">
    <source>
        <dbReference type="ARBA" id="ARBA00010136"/>
    </source>
</evidence>
<organism evidence="3 4">
    <name type="scientific">Myodes glareolus</name>
    <name type="common">Bank vole</name>
    <name type="synonym">Clethrionomys glareolus</name>
    <dbReference type="NCBI Taxonomy" id="447135"/>
    <lineage>
        <taxon>Eukaryota</taxon>
        <taxon>Metazoa</taxon>
        <taxon>Chordata</taxon>
        <taxon>Craniata</taxon>
        <taxon>Vertebrata</taxon>
        <taxon>Euteleostomi</taxon>
        <taxon>Mammalia</taxon>
        <taxon>Eutheria</taxon>
        <taxon>Euarchontoglires</taxon>
        <taxon>Glires</taxon>
        <taxon>Rodentia</taxon>
        <taxon>Myomorpha</taxon>
        <taxon>Muroidea</taxon>
        <taxon>Cricetidae</taxon>
        <taxon>Arvicolinae</taxon>
        <taxon>Myodes</taxon>
    </lineage>
</organism>
<dbReference type="GO" id="GO:0043171">
    <property type="term" value="P:peptide catabolic process"/>
    <property type="evidence" value="ECO:0007669"/>
    <property type="project" value="TreeGrafter"/>
</dbReference>
<dbReference type="InterPro" id="IPR024571">
    <property type="entry name" value="ERAP1-like_C_dom"/>
</dbReference>
<dbReference type="GO" id="GO:0006508">
    <property type="term" value="P:proteolysis"/>
    <property type="evidence" value="ECO:0007669"/>
    <property type="project" value="TreeGrafter"/>
</dbReference>
<proteinExistence type="inferred from homology"/>
<dbReference type="GO" id="GO:0005737">
    <property type="term" value="C:cytoplasm"/>
    <property type="evidence" value="ECO:0007669"/>
    <property type="project" value="TreeGrafter"/>
</dbReference>
<dbReference type="PANTHER" id="PTHR11533:SF294">
    <property type="entry name" value="THYROTROPIN-RELEASING HORMONE-DEGRADING ECTOENZYME"/>
    <property type="match status" value="1"/>
</dbReference>
<name>A0AAW0I9V6_MYOGA</name>
<dbReference type="GO" id="GO:0005615">
    <property type="term" value="C:extracellular space"/>
    <property type="evidence" value="ECO:0007669"/>
    <property type="project" value="TreeGrafter"/>
</dbReference>
<dbReference type="AlphaFoldDB" id="A0AAW0I9V6"/>
<dbReference type="PANTHER" id="PTHR11533">
    <property type="entry name" value="PROTEASE M1 ZINC METALLOPROTEASE"/>
    <property type="match status" value="1"/>
</dbReference>
<feature type="domain" description="ERAP1-like C-terminal" evidence="2">
    <location>
        <begin position="1"/>
        <end position="62"/>
    </location>
</feature>
<dbReference type="Pfam" id="PF11838">
    <property type="entry name" value="ERAP1_C"/>
    <property type="match status" value="1"/>
</dbReference>
<dbReference type="GO" id="GO:0070006">
    <property type="term" value="F:metalloaminopeptidase activity"/>
    <property type="evidence" value="ECO:0007669"/>
    <property type="project" value="TreeGrafter"/>
</dbReference>
<keyword evidence="4" id="KW-1185">Reference proteome</keyword>
<dbReference type="GO" id="GO:0008270">
    <property type="term" value="F:zinc ion binding"/>
    <property type="evidence" value="ECO:0007669"/>
    <property type="project" value="TreeGrafter"/>
</dbReference>
<dbReference type="GO" id="GO:0042277">
    <property type="term" value="F:peptide binding"/>
    <property type="evidence" value="ECO:0007669"/>
    <property type="project" value="TreeGrafter"/>
</dbReference>
<feature type="non-terminal residue" evidence="3">
    <location>
        <position position="1"/>
    </location>
</feature>
<comment type="similarity">
    <text evidence="1">Belongs to the peptidase M1 family.</text>
</comment>
<evidence type="ECO:0000313" key="4">
    <source>
        <dbReference type="Proteomes" id="UP001488838"/>
    </source>
</evidence>
<sequence>IPLNVRDIVYCTGVSLLDEDVWEFIWMKFHSTTAVSEKKILLEALTCSDDRNLLNRYGEALFMNSKLISGVTEFLNTEGELKELKNFMKTYDGVASASFSRAVETVEANVRWKRLYQDELFQWLGKAMRH</sequence>